<evidence type="ECO:0000313" key="10">
    <source>
        <dbReference type="Proteomes" id="UP001220395"/>
    </source>
</evidence>
<evidence type="ECO:0000256" key="3">
    <source>
        <dbReference type="ARBA" id="ARBA00022723"/>
    </source>
</evidence>
<keyword evidence="4 7" id="KW-0732">Signal</keyword>
<proteinExistence type="predicted"/>
<evidence type="ECO:0000256" key="1">
    <source>
        <dbReference type="ARBA" id="ARBA00022438"/>
    </source>
</evidence>
<evidence type="ECO:0000256" key="6">
    <source>
        <dbReference type="ARBA" id="ARBA00022833"/>
    </source>
</evidence>
<dbReference type="InterPro" id="IPR045175">
    <property type="entry name" value="M28_fam"/>
</dbReference>
<feature type="domain" description="Peptidase M28" evidence="8">
    <location>
        <begin position="290"/>
        <end position="509"/>
    </location>
</feature>
<name>A0ABY7TLC6_9SPHN</name>
<dbReference type="PANTHER" id="PTHR12147">
    <property type="entry name" value="METALLOPEPTIDASE M28 FAMILY MEMBER"/>
    <property type="match status" value="1"/>
</dbReference>
<keyword evidence="1" id="KW-0031">Aminopeptidase</keyword>
<protein>
    <submittedName>
        <fullName evidence="9">M20/M25/M40 family metallo-hydrolase</fullName>
    </submittedName>
</protein>
<evidence type="ECO:0000259" key="8">
    <source>
        <dbReference type="Pfam" id="PF04389"/>
    </source>
</evidence>
<feature type="signal peptide" evidence="7">
    <location>
        <begin position="1"/>
        <end position="17"/>
    </location>
</feature>
<evidence type="ECO:0000256" key="7">
    <source>
        <dbReference type="SAM" id="SignalP"/>
    </source>
</evidence>
<keyword evidence="6" id="KW-0862">Zinc</keyword>
<evidence type="ECO:0000256" key="4">
    <source>
        <dbReference type="ARBA" id="ARBA00022729"/>
    </source>
</evidence>
<dbReference type="SUPFAM" id="SSF52025">
    <property type="entry name" value="PA domain"/>
    <property type="match status" value="1"/>
</dbReference>
<keyword evidence="2" id="KW-0645">Protease</keyword>
<accession>A0ABY7TLC6</accession>
<dbReference type="SUPFAM" id="SSF53187">
    <property type="entry name" value="Zn-dependent exopeptidases"/>
    <property type="match status" value="1"/>
</dbReference>
<dbReference type="Pfam" id="PF04389">
    <property type="entry name" value="Peptidase_M28"/>
    <property type="match status" value="1"/>
</dbReference>
<dbReference type="Gene3D" id="3.50.30.30">
    <property type="match status" value="1"/>
</dbReference>
<dbReference type="Gene3D" id="3.40.630.10">
    <property type="entry name" value="Zn peptidases"/>
    <property type="match status" value="1"/>
</dbReference>
<keyword evidence="10" id="KW-1185">Reference proteome</keyword>
<dbReference type="InterPro" id="IPR007484">
    <property type="entry name" value="Peptidase_M28"/>
</dbReference>
<reference evidence="9 10" key="1">
    <citation type="submission" date="2023-02" db="EMBL/GenBank/DDBJ databases">
        <title>Genome sequence of Sphingomonas naphthae.</title>
        <authorList>
            <person name="Kim S."/>
            <person name="Heo J."/>
            <person name="Kwon S.-W."/>
        </authorList>
    </citation>
    <scope>NUCLEOTIDE SEQUENCE [LARGE SCALE GENOMIC DNA]</scope>
    <source>
        <strain evidence="9 10">KACC 18716</strain>
    </source>
</reference>
<feature type="chain" id="PRO_5045268777" evidence="7">
    <location>
        <begin position="18"/>
        <end position="544"/>
    </location>
</feature>
<sequence length="544" mass="57446">MKLPALAFLLASTPLAAAPPAVDPARLAETVKILASDAFEGRGPGTPGETKTIDYLVGRFKALGLQPAGDKGGWTQAVPLVRTQLGTPETLAAGGKALAMGKDIYATTVRPIDRVAIAAAPMVFVGYGVSAPEKQWDDFKGVDLKGKVAVFLINDPDYDAAADEPVAGRFSGKAMTYYGRWTYKYEEAARRGAIAALIVHDMGAGYGWSTVVAGGGGNYDLLRGAGERQGLPLQGWLSGEAAGALFQAAGLDLAALRVAARRADFQPVELKGQSFDAAIPVSHEVVQSHNVLAKLPGTTHADEAIVYAAHWDAYGLGTPDAENKRVRPGANDDALGVAAVLEAARLFVAGPKPARSIVFAAWTAEERGLLGSEAYARKPLVPLEKTVANFTYDIFQTAGRAHDVVQIGGGQSDLDDALVAAARAQGRTVTPDARPERGLFYRADHFSLAKRGVPVLLMMGIGGGADLVNGGRAAGDAWVKDYTDRCYHKSCDAYGADWNLEGAAEDTALFVTIGRDLANSRRWPAWRAGTEFKALRDKSAAARK</sequence>
<dbReference type="RefSeq" id="WP_273688763.1">
    <property type="nucleotide sequence ID" value="NZ_CP117411.1"/>
</dbReference>
<evidence type="ECO:0000313" key="9">
    <source>
        <dbReference type="EMBL" id="WCT74043.1"/>
    </source>
</evidence>
<evidence type="ECO:0000256" key="5">
    <source>
        <dbReference type="ARBA" id="ARBA00022801"/>
    </source>
</evidence>
<gene>
    <name evidence="9" type="ORF">PQ455_02085</name>
</gene>
<keyword evidence="5" id="KW-0378">Hydrolase</keyword>
<keyword evidence="3" id="KW-0479">Metal-binding</keyword>
<dbReference type="InterPro" id="IPR046450">
    <property type="entry name" value="PA_dom_sf"/>
</dbReference>
<dbReference type="EMBL" id="CP117411">
    <property type="protein sequence ID" value="WCT74043.1"/>
    <property type="molecule type" value="Genomic_DNA"/>
</dbReference>
<evidence type="ECO:0000256" key="2">
    <source>
        <dbReference type="ARBA" id="ARBA00022670"/>
    </source>
</evidence>
<organism evidence="9 10">
    <name type="scientific">Sphingomonas naphthae</name>
    <dbReference type="NCBI Taxonomy" id="1813468"/>
    <lineage>
        <taxon>Bacteria</taxon>
        <taxon>Pseudomonadati</taxon>
        <taxon>Pseudomonadota</taxon>
        <taxon>Alphaproteobacteria</taxon>
        <taxon>Sphingomonadales</taxon>
        <taxon>Sphingomonadaceae</taxon>
        <taxon>Sphingomonas</taxon>
    </lineage>
</organism>
<dbReference type="Proteomes" id="UP001220395">
    <property type="component" value="Chromosome"/>
</dbReference>
<dbReference type="PANTHER" id="PTHR12147:SF56">
    <property type="entry name" value="AMINOPEPTIDASE YDR415C-RELATED"/>
    <property type="match status" value="1"/>
</dbReference>